<comment type="caution">
    <text evidence="1">The sequence shown here is derived from an EMBL/GenBank/DDBJ whole genome shotgun (WGS) entry which is preliminary data.</text>
</comment>
<reference evidence="1 2" key="1">
    <citation type="journal article" date="2021" name="Arch. Microbiol.">
        <title>Myceligenerans indicum sp. nov., an actinobacterium isolated from mangrove sediment of Sundarbans, India.</title>
        <authorList>
            <person name="Asha K."/>
            <person name="Bhadury P."/>
        </authorList>
    </citation>
    <scope>NUCLEOTIDE SEQUENCE [LARGE SCALE GENOMIC DNA]</scope>
    <source>
        <strain evidence="1 2">I2</strain>
    </source>
</reference>
<proteinExistence type="predicted"/>
<dbReference type="EMBL" id="JABBYC010000031">
    <property type="protein sequence ID" value="MBL0887598.1"/>
    <property type="molecule type" value="Genomic_DNA"/>
</dbReference>
<organism evidence="1 2">
    <name type="scientific">Myceligenerans indicum</name>
    <dbReference type="NCBI Taxonomy" id="2593663"/>
    <lineage>
        <taxon>Bacteria</taxon>
        <taxon>Bacillati</taxon>
        <taxon>Actinomycetota</taxon>
        <taxon>Actinomycetes</taxon>
        <taxon>Micrococcales</taxon>
        <taxon>Promicromonosporaceae</taxon>
        <taxon>Myceligenerans</taxon>
    </lineage>
</organism>
<name>A0ABS1LP85_9MICO</name>
<protein>
    <submittedName>
        <fullName evidence="1">Uncharacterized protein</fullName>
    </submittedName>
</protein>
<gene>
    <name evidence="1" type="ORF">HGK34_15135</name>
</gene>
<keyword evidence="2" id="KW-1185">Reference proteome</keyword>
<evidence type="ECO:0000313" key="1">
    <source>
        <dbReference type="EMBL" id="MBL0887598.1"/>
    </source>
</evidence>
<evidence type="ECO:0000313" key="2">
    <source>
        <dbReference type="Proteomes" id="UP000675409"/>
    </source>
</evidence>
<dbReference type="Proteomes" id="UP000675409">
    <property type="component" value="Unassembled WGS sequence"/>
</dbReference>
<sequence length="128" mass="14416">MADGVFAITDSVQDLAKFSEELSRGVSFVTDREDFCRILMSEDSVYRGSLEVWQLPSNYPSRLAEALVLSRFLARADLERDVLERIHSAPATNMFGKTVSAVQSVRRWLGEYSRDLAIEVDLDPTVGR</sequence>
<accession>A0ABS1LP85</accession>